<dbReference type="RefSeq" id="XP_040728419.1">
    <property type="nucleotide sequence ID" value="XM_040868474.1"/>
</dbReference>
<gene>
    <name evidence="3" type="ORF">BCR37DRAFT_375885</name>
</gene>
<evidence type="ECO:0000256" key="2">
    <source>
        <dbReference type="SAM" id="MobiDB-lite"/>
    </source>
</evidence>
<feature type="compositionally biased region" description="Polar residues" evidence="2">
    <location>
        <begin position="1"/>
        <end position="11"/>
    </location>
</feature>
<feature type="region of interest" description="Disordered" evidence="2">
    <location>
        <begin position="402"/>
        <end position="467"/>
    </location>
</feature>
<organism evidence="3 4">
    <name type="scientific">Protomyces lactucae-debilis</name>
    <dbReference type="NCBI Taxonomy" id="2754530"/>
    <lineage>
        <taxon>Eukaryota</taxon>
        <taxon>Fungi</taxon>
        <taxon>Dikarya</taxon>
        <taxon>Ascomycota</taxon>
        <taxon>Taphrinomycotina</taxon>
        <taxon>Taphrinomycetes</taxon>
        <taxon>Taphrinales</taxon>
        <taxon>Protomycetaceae</taxon>
        <taxon>Protomyces</taxon>
    </lineage>
</organism>
<feature type="compositionally biased region" description="Polar residues" evidence="2">
    <location>
        <begin position="416"/>
        <end position="430"/>
    </location>
</feature>
<sequence>MSRPATASSVPAASGSDRVSRPGSSQIVRVPHLACTDACLVDQARAQAWTLDDYARLLYGLRDHLKDRINELPFAAIASKLGHCEHIAKTRYVRLRFVLNNIGKWGDVLATVQQLALAKQRKPNSASSSITHEQLAARVREYAPEVENLDARYYELKKAQSIQVRERQGTSASPVKQQAVGMPAPSTITPVQMASLTTPQPVTGTIAISQTPAQHVETPLNDSQALDAPPSRPITPSKADAADGKHMPMISELEIDPAEEDVVDATNGTALDDAPIPDAPITQEAMSQDDLQALAAPVSLVAPEVAAPEVAATELAATDVTMSDESLLTVEPTRMADATQPAELGKKDSVVPDQPHASNITSPESSRDDVLQSQLPLQHSVATTTPATLSTDALGFQIQAPAATESASVPGETPADPQSMSKGSPRNGTPQVAPKASSRQSSPGKTRKRSEIPSDAQIIDVDSAPNKPDDHTVLALQDVQAMPADQLMTWSDPDLLGLIDFISYIAVTPHVCSWSRERLSTAAGSAIKNRSADDVFTAGRAFLDRMRPARPREKDALALALKKLRFILEAELADACAAKQRIEMAMSQGRILPQEWPNTAQTSIFPPWQSATPASDAPVQQSGMIANAAKLNGAPRSAHPSSSVNQGKTHSTDGTPLQTQPKPARSVVRVAEAPNKQVQQRQEAAIRPASGVRMPPRADAGSGSYEPMPEQLHRQAQQVRYQQMQQQQWQVQQQQQQLLQQFYQAPQGSPQLQRSPSLNQFPRSQTASSSGHDFNSAPLMHNRALPSSIAGPGSPAESMAYFPMPSCTIDAARLRISALEQQCHSIEERVRQELVSKPAADPGVRSQVKAFRQLLSSLRSELDKFNEQMRLLHLPTVSSPYLASLQRRGFPPNFVSQEQANAQMLSTMLVPQSHSRPHPQSMQTQQSQTIQAPQQSTRRSNSYDNASQLHTLASAQFAAPQKFAQNDLQRKNTANSNAAEPSPSPLRSMFSPSMPPQGFATPEVPTQQIPPPPRMYSQTWYRLHDLILKYETLQNEELERAGMSAADRMAHIASQRLYAKAGIPAEWLMAYWEQVYSMSDLEVQNLFSRQTLATGSTDLSSGATTAGTWQGAAAMSTAPPLFRSVQIGWQAPPESGSAQLQSLPSSSAPTTPQLSTANAPLGQANSTLATSSRPSTSASQMAPPPASVAQAAPMPPSGASNHPISMPATSTDTAPNGVKMSTSLQQRVADLRAQLTESQMALDNVQRKASAETQSNRQETTGQRADLPQKRPLSDAMQSAEKKRKESPRLPPVFPSHVVETRSPAVSPVASPVVVQTPWQAASAEAAVAVPTPVVPVSPAVHPKDPIEASVKTEVAMDAVQQPSPVSQIGALPKPSADITPLKKFLELQVPLEEIEESFEICREASTEVERQYAVSALHDFLWMLPEFSEEARRHATGVRIYLKHRRVQAALLARLLRQEEGDNTGPTLRKLVEEEKGWRQLFQLYGTLPQPSST</sequence>
<feature type="region of interest" description="Disordered" evidence="2">
    <location>
        <begin position="910"/>
        <end position="943"/>
    </location>
</feature>
<reference evidence="3 4" key="1">
    <citation type="submission" date="2016-07" db="EMBL/GenBank/DDBJ databases">
        <title>Pervasive Adenine N6-methylation of Active Genes in Fungi.</title>
        <authorList>
            <consortium name="DOE Joint Genome Institute"/>
            <person name="Mondo S.J."/>
            <person name="Dannebaum R.O."/>
            <person name="Kuo R.C."/>
            <person name="Labutti K."/>
            <person name="Haridas S."/>
            <person name="Kuo A."/>
            <person name="Salamov A."/>
            <person name="Ahrendt S.R."/>
            <person name="Lipzen A."/>
            <person name="Sullivan W."/>
            <person name="Andreopoulos W.B."/>
            <person name="Clum A."/>
            <person name="Lindquist E."/>
            <person name="Daum C."/>
            <person name="Ramamoorthy G.K."/>
            <person name="Gryganskyi A."/>
            <person name="Culley D."/>
            <person name="Magnuson J.K."/>
            <person name="James T.Y."/>
            <person name="O'Malley M.A."/>
            <person name="Stajich J.E."/>
            <person name="Spatafora J.W."/>
            <person name="Visel A."/>
            <person name="Grigoriev I.V."/>
        </authorList>
    </citation>
    <scope>NUCLEOTIDE SEQUENCE [LARGE SCALE GENOMIC DNA]</scope>
    <source>
        <strain evidence="3 4">12-1054</strain>
    </source>
</reference>
<dbReference type="EMBL" id="MCFI01000001">
    <property type="protein sequence ID" value="ORY87924.1"/>
    <property type="molecule type" value="Genomic_DNA"/>
</dbReference>
<keyword evidence="4" id="KW-1185">Reference proteome</keyword>
<feature type="region of interest" description="Disordered" evidence="2">
    <location>
        <begin position="215"/>
        <end position="246"/>
    </location>
</feature>
<accession>A0A1Y2FXA0</accession>
<feature type="region of interest" description="Disordered" evidence="2">
    <location>
        <begin position="746"/>
        <end position="791"/>
    </location>
</feature>
<feature type="region of interest" description="Disordered" evidence="2">
    <location>
        <begin position="632"/>
        <end position="719"/>
    </location>
</feature>
<feature type="region of interest" description="Disordered" evidence="2">
    <location>
        <begin position="1132"/>
        <end position="1218"/>
    </location>
</feature>
<feature type="compositionally biased region" description="Polar residues" evidence="2">
    <location>
        <begin position="1251"/>
        <end position="1263"/>
    </location>
</feature>
<dbReference type="OMA" id="RIEMAMS"/>
<keyword evidence="1" id="KW-0175">Coiled coil</keyword>
<feature type="region of interest" description="Disordered" evidence="2">
    <location>
        <begin position="338"/>
        <end position="373"/>
    </location>
</feature>
<feature type="compositionally biased region" description="Polar residues" evidence="2">
    <location>
        <begin position="970"/>
        <end position="979"/>
    </location>
</feature>
<evidence type="ECO:0000313" key="3">
    <source>
        <dbReference type="EMBL" id="ORY87924.1"/>
    </source>
</evidence>
<protein>
    <submittedName>
        <fullName evidence="3">Uncharacterized protein</fullName>
    </submittedName>
</protein>
<feature type="compositionally biased region" description="Polar residues" evidence="2">
    <location>
        <begin position="639"/>
        <end position="661"/>
    </location>
</feature>
<feature type="compositionally biased region" description="Polar residues" evidence="2">
    <location>
        <begin position="1198"/>
        <end position="1218"/>
    </location>
</feature>
<evidence type="ECO:0000313" key="4">
    <source>
        <dbReference type="Proteomes" id="UP000193685"/>
    </source>
</evidence>
<dbReference type="Proteomes" id="UP000193685">
    <property type="component" value="Unassembled WGS sequence"/>
</dbReference>
<feature type="region of interest" description="Disordered" evidence="2">
    <location>
        <begin position="1243"/>
        <end position="1292"/>
    </location>
</feature>
<comment type="caution">
    <text evidence="3">The sequence shown here is derived from an EMBL/GenBank/DDBJ whole genome shotgun (WGS) entry which is preliminary data.</text>
</comment>
<feature type="compositionally biased region" description="Low complexity" evidence="2">
    <location>
        <begin position="918"/>
        <end position="937"/>
    </location>
</feature>
<feature type="region of interest" description="Disordered" evidence="2">
    <location>
        <begin position="1"/>
        <end position="24"/>
    </location>
</feature>
<proteinExistence type="predicted"/>
<evidence type="ECO:0000256" key="1">
    <source>
        <dbReference type="SAM" id="Coils"/>
    </source>
</evidence>
<feature type="compositionally biased region" description="Polar residues" evidence="2">
    <location>
        <begin position="748"/>
        <end position="773"/>
    </location>
</feature>
<name>A0A1Y2FXA0_PROLT</name>
<feature type="compositionally biased region" description="Low complexity" evidence="2">
    <location>
        <begin position="1174"/>
        <end position="1192"/>
    </location>
</feature>
<feature type="compositionally biased region" description="Low complexity" evidence="2">
    <location>
        <begin position="1137"/>
        <end position="1157"/>
    </location>
</feature>
<dbReference type="GeneID" id="63785073"/>
<feature type="region of interest" description="Disordered" evidence="2">
    <location>
        <begin position="970"/>
        <end position="1012"/>
    </location>
</feature>
<feature type="compositionally biased region" description="Polar residues" evidence="2">
    <location>
        <begin position="1163"/>
        <end position="1173"/>
    </location>
</feature>
<feature type="coiled-coil region" evidence="1">
    <location>
        <begin position="809"/>
        <end position="868"/>
    </location>
</feature>